<proteinExistence type="predicted"/>
<accession>W1X7B6</accession>
<gene>
    <name evidence="1" type="ORF">Q604_UNBC17547G0001</name>
</gene>
<name>W1X7B6_9ZZZZ</name>
<comment type="caution">
    <text evidence="1">The sequence shown here is derived from an EMBL/GenBank/DDBJ whole genome shotgun (WGS) entry which is preliminary data.</text>
</comment>
<organism evidence="1">
    <name type="scientific">human gut metagenome</name>
    <dbReference type="NCBI Taxonomy" id="408170"/>
    <lineage>
        <taxon>unclassified sequences</taxon>
        <taxon>metagenomes</taxon>
        <taxon>organismal metagenomes</taxon>
    </lineage>
</organism>
<evidence type="ECO:0000313" key="1">
    <source>
        <dbReference type="EMBL" id="ETJ26051.1"/>
    </source>
</evidence>
<dbReference type="EMBL" id="AZMM01017547">
    <property type="protein sequence ID" value="ETJ26051.1"/>
    <property type="molecule type" value="Genomic_DNA"/>
</dbReference>
<dbReference type="AlphaFoldDB" id="W1X7B6"/>
<reference evidence="1" key="1">
    <citation type="submission" date="2013-12" db="EMBL/GenBank/DDBJ databases">
        <title>A Varibaculum cambriense genome reconstructed from a premature infant gut community with otherwise low bacterial novelty that shifts toward anaerobic metabolism during the third week of life.</title>
        <authorList>
            <person name="Brown C.T."/>
            <person name="Sharon I."/>
            <person name="Thomas B.C."/>
            <person name="Castelle C.J."/>
            <person name="Morowitz M.J."/>
            <person name="Banfield J.F."/>
        </authorList>
    </citation>
    <scope>NUCLEOTIDE SEQUENCE</scope>
</reference>
<feature type="non-terminal residue" evidence="1">
    <location>
        <position position="24"/>
    </location>
</feature>
<sequence length="24" mass="2878">MIESMPRSRPVIIATYRMLEHYAI</sequence>
<protein>
    <submittedName>
        <fullName evidence="1">Uncharacterized protein</fullName>
    </submittedName>
</protein>